<dbReference type="RefSeq" id="WP_125436850.1">
    <property type="nucleotide sequence ID" value="NZ_RWIU01000002.1"/>
</dbReference>
<proteinExistence type="predicted"/>
<gene>
    <name evidence="1" type="ORF">EI293_09310</name>
</gene>
<dbReference type="EMBL" id="RWIU01000002">
    <property type="protein sequence ID" value="RSK44698.1"/>
    <property type="molecule type" value="Genomic_DNA"/>
</dbReference>
<dbReference type="AlphaFoldDB" id="A0A428KE81"/>
<sequence>MDRYYCSPVLNARNLWDVPVRENDQNGALLDTEPDFPTKDAAVGWVLTQRWPDTSGVSLRVRPAPASEAA</sequence>
<dbReference type="Proteomes" id="UP000270291">
    <property type="component" value="Unassembled WGS sequence"/>
</dbReference>
<protein>
    <submittedName>
        <fullName evidence="1">Uncharacterized protein</fullName>
    </submittedName>
</protein>
<comment type="caution">
    <text evidence="1">The sequence shown here is derived from an EMBL/GenBank/DDBJ whole genome shotgun (WGS) entry which is preliminary data.</text>
</comment>
<reference evidence="1 2" key="1">
    <citation type="submission" date="2018-12" db="EMBL/GenBank/DDBJ databases">
        <authorList>
            <person name="Feng G."/>
            <person name="Zhu H."/>
        </authorList>
    </citation>
    <scope>NUCLEOTIDE SEQUENCE [LARGE SCALE GENOMIC DNA]</scope>
    <source>
        <strain evidence="1 2">LMG 26000</strain>
    </source>
</reference>
<accession>A0A428KE81</accession>
<name>A0A428KE81_9BACT</name>
<organism evidence="1 2">
    <name type="scientific">Hymenobacter perfusus</name>
    <dbReference type="NCBI Taxonomy" id="1236770"/>
    <lineage>
        <taxon>Bacteria</taxon>
        <taxon>Pseudomonadati</taxon>
        <taxon>Bacteroidota</taxon>
        <taxon>Cytophagia</taxon>
        <taxon>Cytophagales</taxon>
        <taxon>Hymenobacteraceae</taxon>
        <taxon>Hymenobacter</taxon>
    </lineage>
</organism>
<keyword evidence="2" id="KW-1185">Reference proteome</keyword>
<evidence type="ECO:0000313" key="2">
    <source>
        <dbReference type="Proteomes" id="UP000270291"/>
    </source>
</evidence>
<evidence type="ECO:0000313" key="1">
    <source>
        <dbReference type="EMBL" id="RSK44698.1"/>
    </source>
</evidence>